<dbReference type="HOGENOM" id="CLU_1600854_0_0_10"/>
<keyword evidence="1" id="KW-1133">Transmembrane helix</keyword>
<evidence type="ECO:0000313" key="4">
    <source>
        <dbReference type="Proteomes" id="UP000032726"/>
    </source>
</evidence>
<accession>A0A0D5YPR9</accession>
<evidence type="ECO:0000256" key="2">
    <source>
        <dbReference type="SAM" id="SignalP"/>
    </source>
</evidence>
<keyword evidence="2" id="KW-0732">Signal</keyword>
<gene>
    <name evidence="3" type="ORF">VC82_248</name>
</gene>
<feature type="signal peptide" evidence="2">
    <location>
        <begin position="1"/>
        <end position="22"/>
    </location>
</feature>
<feature type="transmembrane region" description="Helical" evidence="1">
    <location>
        <begin position="94"/>
        <end position="116"/>
    </location>
</feature>
<keyword evidence="1" id="KW-0472">Membrane</keyword>
<keyword evidence="4" id="KW-1185">Reference proteome</keyword>
<dbReference type="KEGG" id="mlt:VC82_248"/>
<organism evidence="3 4">
    <name type="scientific">Flagellimonas lutaonensis</name>
    <dbReference type="NCBI Taxonomy" id="516051"/>
    <lineage>
        <taxon>Bacteria</taxon>
        <taxon>Pseudomonadati</taxon>
        <taxon>Bacteroidota</taxon>
        <taxon>Flavobacteriia</taxon>
        <taxon>Flavobacteriales</taxon>
        <taxon>Flavobacteriaceae</taxon>
        <taxon>Flagellimonas</taxon>
    </lineage>
</organism>
<evidence type="ECO:0000256" key="1">
    <source>
        <dbReference type="SAM" id="Phobius"/>
    </source>
</evidence>
<feature type="transmembrane region" description="Helical" evidence="1">
    <location>
        <begin position="131"/>
        <end position="152"/>
    </location>
</feature>
<dbReference type="AlphaFoldDB" id="A0A0D5YPR9"/>
<keyword evidence="1" id="KW-0812">Transmembrane</keyword>
<proteinExistence type="predicted"/>
<name>A0A0D5YPR9_9FLAO</name>
<dbReference type="Proteomes" id="UP000032726">
    <property type="component" value="Chromosome"/>
</dbReference>
<dbReference type="STRING" id="516051.VC82_248"/>
<evidence type="ECO:0008006" key="5">
    <source>
        <dbReference type="Google" id="ProtNLM"/>
    </source>
</evidence>
<reference evidence="3 4" key="1">
    <citation type="submission" date="2015-03" db="EMBL/GenBank/DDBJ databases">
        <title>Complete genome sequence of Muricauda lutaonensis CC-HSB-11T, isolated from a coastal hot spring.</title>
        <authorList>
            <person name="Kim K.M."/>
        </authorList>
    </citation>
    <scope>NUCLEOTIDE SEQUENCE [LARGE SCALE GENOMIC DNA]</scope>
    <source>
        <strain evidence="3 4">CC-HSB-11</strain>
    </source>
</reference>
<dbReference type="EMBL" id="CP011071">
    <property type="protein sequence ID" value="AKA33934.1"/>
    <property type="molecule type" value="Genomic_DNA"/>
</dbReference>
<feature type="chain" id="PRO_5002300237" description="Secreted protein" evidence="2">
    <location>
        <begin position="23"/>
        <end position="166"/>
    </location>
</feature>
<evidence type="ECO:0000313" key="3">
    <source>
        <dbReference type="EMBL" id="AKA33934.1"/>
    </source>
</evidence>
<sequence length="166" mass="18141">MLYKILLLIVFSFLAVNLTAEAQGHQLKLEKLRKGKVKRTKIFEEGDFLIIRTYNGNRHKGIFAVNDGQSIILEGGSIVQLGEIAKIRKRNGKLFGGIALVFLGTTTSFLGAWATAVEGIFDVDDDNNGEIATAVGLGTLAGGIFMLSIYNYHPQNGKWRLSIVGN</sequence>
<protein>
    <recommendedName>
        <fullName evidence="5">Secreted protein</fullName>
    </recommendedName>
</protein>